<protein>
    <submittedName>
        <fullName evidence="4">ABC transporter ATP-binding protein</fullName>
    </submittedName>
</protein>
<gene>
    <name evidence="4" type="ORF">RM573_05590</name>
</gene>
<dbReference type="InterPro" id="IPR003439">
    <property type="entry name" value="ABC_transporter-like_ATP-bd"/>
</dbReference>
<dbReference type="SMART" id="SM00382">
    <property type="entry name" value="AAA"/>
    <property type="match status" value="1"/>
</dbReference>
<dbReference type="Proteomes" id="UP001266357">
    <property type="component" value="Unassembled WGS sequence"/>
</dbReference>
<dbReference type="Gene3D" id="3.40.50.300">
    <property type="entry name" value="P-loop containing nucleotide triphosphate hydrolases"/>
    <property type="match status" value="1"/>
</dbReference>
<proteinExistence type="predicted"/>
<evidence type="ECO:0000259" key="3">
    <source>
        <dbReference type="PROSITE" id="PS50893"/>
    </source>
</evidence>
<dbReference type="Pfam" id="PF00005">
    <property type="entry name" value="ABC_tran"/>
    <property type="match status" value="1"/>
</dbReference>
<keyword evidence="1" id="KW-0547">Nucleotide-binding</keyword>
<organism evidence="4 5">
    <name type="scientific">Thalassotalea castellviae</name>
    <dbReference type="NCBI Taxonomy" id="3075612"/>
    <lineage>
        <taxon>Bacteria</taxon>
        <taxon>Pseudomonadati</taxon>
        <taxon>Pseudomonadota</taxon>
        <taxon>Gammaproteobacteria</taxon>
        <taxon>Alteromonadales</taxon>
        <taxon>Colwelliaceae</taxon>
        <taxon>Thalassotalea</taxon>
    </lineage>
</organism>
<comment type="caution">
    <text evidence="4">The sequence shown here is derived from an EMBL/GenBank/DDBJ whole genome shotgun (WGS) entry which is preliminary data.</text>
</comment>
<keyword evidence="2 4" id="KW-0067">ATP-binding</keyword>
<dbReference type="InterPro" id="IPR003593">
    <property type="entry name" value="AAA+_ATPase"/>
</dbReference>
<feature type="domain" description="ABC transporter" evidence="3">
    <location>
        <begin position="6"/>
        <end position="238"/>
    </location>
</feature>
<dbReference type="PANTHER" id="PTHR42794">
    <property type="entry name" value="HEMIN IMPORT ATP-BINDING PROTEIN HMUV"/>
    <property type="match status" value="1"/>
</dbReference>
<reference evidence="4 5" key="1">
    <citation type="submission" date="2023-09" db="EMBL/GenBank/DDBJ databases">
        <authorList>
            <person name="Rey-Velasco X."/>
        </authorList>
    </citation>
    <scope>NUCLEOTIDE SEQUENCE [LARGE SCALE GENOMIC DNA]</scope>
    <source>
        <strain evidence="4 5">W431</strain>
    </source>
</reference>
<keyword evidence="5" id="KW-1185">Reference proteome</keyword>
<dbReference type="PANTHER" id="PTHR42794:SF2">
    <property type="entry name" value="ABC TRANSPORTER ATP-BINDING PROTEIN"/>
    <property type="match status" value="1"/>
</dbReference>
<dbReference type="EMBL" id="JAVRIF010000002">
    <property type="protein sequence ID" value="MDT0603060.1"/>
    <property type="molecule type" value="Genomic_DNA"/>
</dbReference>
<dbReference type="PROSITE" id="PS50893">
    <property type="entry name" value="ABC_TRANSPORTER_2"/>
    <property type="match status" value="1"/>
</dbReference>
<sequence length="260" mass="29446">MTIIHLQAENISWQIDNKHIIKDVSFTAKQGETVGIVGPNGAGKTSLLKCLYQENKMTSGQVTLSEISLDLFDRKEIAKKVAVVAQQHEAVFNLTVFDIVNMGLIPHKAFFESNTNSDRQLIDQALTQVNLQQKKYQVFNTLSGGEQQRCLIARAIVQRPEILIMDEPTNHLDIYYQHQILSIVKQLGLTLIMTIHDLNLAAQYCDRLLLLSQGEVRAFDDTEKVLNETLIKETFHIDCLVDRNPLTRKMRVTYAGASHD</sequence>
<accession>A0ABU2ZZD9</accession>
<evidence type="ECO:0000313" key="4">
    <source>
        <dbReference type="EMBL" id="MDT0603060.1"/>
    </source>
</evidence>
<dbReference type="CDD" id="cd03214">
    <property type="entry name" value="ABC_Iron-Siderophores_B12_Hemin"/>
    <property type="match status" value="1"/>
</dbReference>
<dbReference type="SUPFAM" id="SSF52540">
    <property type="entry name" value="P-loop containing nucleoside triphosphate hydrolases"/>
    <property type="match status" value="1"/>
</dbReference>
<evidence type="ECO:0000256" key="1">
    <source>
        <dbReference type="ARBA" id="ARBA00022741"/>
    </source>
</evidence>
<evidence type="ECO:0000256" key="2">
    <source>
        <dbReference type="ARBA" id="ARBA00022840"/>
    </source>
</evidence>
<dbReference type="InterPro" id="IPR027417">
    <property type="entry name" value="P-loop_NTPase"/>
</dbReference>
<evidence type="ECO:0000313" key="5">
    <source>
        <dbReference type="Proteomes" id="UP001266357"/>
    </source>
</evidence>
<dbReference type="RefSeq" id="WP_311578477.1">
    <property type="nucleotide sequence ID" value="NZ_JAVRIF010000002.1"/>
</dbReference>
<name>A0ABU2ZZD9_9GAMM</name>
<dbReference type="GO" id="GO:0005524">
    <property type="term" value="F:ATP binding"/>
    <property type="evidence" value="ECO:0007669"/>
    <property type="project" value="UniProtKB-KW"/>
</dbReference>